<reference evidence="2 3" key="1">
    <citation type="journal article" date="2016" name="Mol. Biol. Evol.">
        <title>Comparative Genomics of Early-Diverging Mushroom-Forming Fungi Provides Insights into the Origins of Lignocellulose Decay Capabilities.</title>
        <authorList>
            <person name="Nagy L.G."/>
            <person name="Riley R."/>
            <person name="Tritt A."/>
            <person name="Adam C."/>
            <person name="Daum C."/>
            <person name="Floudas D."/>
            <person name="Sun H."/>
            <person name="Yadav J.S."/>
            <person name="Pangilinan J."/>
            <person name="Larsson K.H."/>
            <person name="Matsuura K."/>
            <person name="Barry K."/>
            <person name="Labutti K."/>
            <person name="Kuo R."/>
            <person name="Ohm R.A."/>
            <person name="Bhattacharya S.S."/>
            <person name="Shirouzu T."/>
            <person name="Yoshinaga Y."/>
            <person name="Martin F.M."/>
            <person name="Grigoriev I.V."/>
            <person name="Hibbett D.S."/>
        </authorList>
    </citation>
    <scope>NUCLEOTIDE SEQUENCE [LARGE SCALE GENOMIC DNA]</scope>
    <source>
        <strain evidence="2 3">HHB12029</strain>
    </source>
</reference>
<dbReference type="InParanoid" id="A0A166NBK7"/>
<protein>
    <submittedName>
        <fullName evidence="2">Uncharacterized protein</fullName>
    </submittedName>
</protein>
<gene>
    <name evidence="2" type="ORF">EXIGLDRAFT_736047</name>
</gene>
<dbReference type="EMBL" id="KV426710">
    <property type="protein sequence ID" value="KZV78974.1"/>
    <property type="molecule type" value="Genomic_DNA"/>
</dbReference>
<name>A0A166NBK7_EXIGL</name>
<accession>A0A166NBK7</accession>
<evidence type="ECO:0000313" key="3">
    <source>
        <dbReference type="Proteomes" id="UP000077266"/>
    </source>
</evidence>
<organism evidence="2 3">
    <name type="scientific">Exidia glandulosa HHB12029</name>
    <dbReference type="NCBI Taxonomy" id="1314781"/>
    <lineage>
        <taxon>Eukaryota</taxon>
        <taxon>Fungi</taxon>
        <taxon>Dikarya</taxon>
        <taxon>Basidiomycota</taxon>
        <taxon>Agaricomycotina</taxon>
        <taxon>Agaricomycetes</taxon>
        <taxon>Auriculariales</taxon>
        <taxon>Exidiaceae</taxon>
        <taxon>Exidia</taxon>
    </lineage>
</organism>
<sequence length="462" mass="50125">MGAPFLSPIHHGHDAKGTRSHETSRPRPSWLAKGLVCILLFVLVRQGFVTIKPMWYRHAAAGFFAWNPSAAIRHELSDLHVGDTSSDHAWCFLNQTTQGARHSASYSAHYVRSSPKLYFLNRGRLVSGNMTFAVARSEDVDVPNVGASFTVRSKRDDCTANVCLLQTPDKTQIRLGVYDYYSDEVNRAACEGHGDLPVEISASIVFVVPTTLREAARWEELLTQMGSMSVHLSNMTGTVELDAAFLQSDAGHIVIDGLRTSTANFRSRAGGIYANIAADDTILLASQGGPIRANATLRFAEGADAPSLYLSSSQGTVDVAVALELHHPRSDEPTEFFLQSWIGAGGDLRTNVSSMPSVSEASLGIININNGGRAEIVLPAQFEGSFSLISTQGGSPGMVRNRPTTVDPEGRGRNRTLAVVYDEENGMVAGETFWGHRPPRSDLKSYVYSETRSNGGETILQL</sequence>
<dbReference type="AlphaFoldDB" id="A0A166NBK7"/>
<evidence type="ECO:0000313" key="2">
    <source>
        <dbReference type="EMBL" id="KZV78974.1"/>
    </source>
</evidence>
<dbReference type="Proteomes" id="UP000077266">
    <property type="component" value="Unassembled WGS sequence"/>
</dbReference>
<dbReference type="OrthoDB" id="5570013at2759"/>
<dbReference type="STRING" id="1314781.A0A166NBK7"/>
<evidence type="ECO:0000256" key="1">
    <source>
        <dbReference type="SAM" id="MobiDB-lite"/>
    </source>
</evidence>
<keyword evidence="3" id="KW-1185">Reference proteome</keyword>
<proteinExistence type="predicted"/>
<feature type="region of interest" description="Disordered" evidence="1">
    <location>
        <begin position="1"/>
        <end position="27"/>
    </location>
</feature>
<feature type="compositionally biased region" description="Basic and acidic residues" evidence="1">
    <location>
        <begin position="11"/>
        <end position="25"/>
    </location>
</feature>